<dbReference type="PANTHER" id="PTHR21392:SF0">
    <property type="entry name" value="TRNA-URIDINE AMINOCARBOXYPROPYLTRANSFERASE 2"/>
    <property type="match status" value="1"/>
</dbReference>
<evidence type="ECO:0000259" key="7">
    <source>
        <dbReference type="SMART" id="SM01144"/>
    </source>
</evidence>
<evidence type="ECO:0000256" key="2">
    <source>
        <dbReference type="ARBA" id="ARBA00022679"/>
    </source>
</evidence>
<dbReference type="EC" id="2.5.1.25" evidence="1"/>
<evidence type="ECO:0000313" key="8">
    <source>
        <dbReference type="Proteomes" id="UP000095280"/>
    </source>
</evidence>
<evidence type="ECO:0000256" key="3">
    <source>
        <dbReference type="ARBA" id="ARBA00022691"/>
    </source>
</evidence>
<dbReference type="PANTHER" id="PTHR21392">
    <property type="entry name" value="TRNA-URIDINE AMINOCARBOXYPROPYLTRANSFERASE 2"/>
    <property type="match status" value="1"/>
</dbReference>
<proteinExistence type="inferred from homology"/>
<keyword evidence="4" id="KW-0819">tRNA processing</keyword>
<evidence type="ECO:0000256" key="5">
    <source>
        <dbReference type="ARBA" id="ARBA00034489"/>
    </source>
</evidence>
<keyword evidence="8" id="KW-1185">Reference proteome</keyword>
<sequence length="313" mass="33898">LIQFAPINGRTRTKKKASINVVGCGFGDSSADCGGRHMTRSEYVCRLVCTAVLTAFGLAACLFARAAARRSCCWRCGSAQLFDMQEAVHIKRATCGRCGRPSPTCWCPSLPRVPVDIATKVIILQHPFEEHRKLQTARMLQLAAAPGRVEIWRGRHFASHKRRRELDSPGCAVLYPSSDSVLAESLPRGSVTTLVVLDGTWQQASGLHFHNDFLHKLPHIRVAAPNTPSAYVIRTQPDVGCLCTAEAAALAVDALEHRSDCLPAVLGPIEALCRHQLAWGAVPHADKRTKKRLEAEAAVLAAAAEEDNQTGAG</sequence>
<dbReference type="SMART" id="SM01144">
    <property type="entry name" value="DTW"/>
    <property type="match status" value="1"/>
</dbReference>
<dbReference type="Pfam" id="PF03942">
    <property type="entry name" value="DTW"/>
    <property type="match status" value="1"/>
</dbReference>
<accession>A0A1I8H9K6</accession>
<dbReference type="GO" id="GO:0016432">
    <property type="term" value="F:tRNA-uridine aminocarboxypropyltransferase activity"/>
    <property type="evidence" value="ECO:0007669"/>
    <property type="project" value="UniProtKB-EC"/>
</dbReference>
<reference evidence="9" key="1">
    <citation type="submission" date="2016-11" db="UniProtKB">
        <authorList>
            <consortium name="WormBaseParasite"/>
        </authorList>
    </citation>
    <scope>IDENTIFICATION</scope>
</reference>
<dbReference type="InterPro" id="IPR005636">
    <property type="entry name" value="DTW"/>
</dbReference>
<keyword evidence="2" id="KW-0808">Transferase</keyword>
<keyword evidence="3" id="KW-0949">S-adenosyl-L-methionine</keyword>
<name>A0A1I8H9K6_9PLAT</name>
<organism evidence="8 9">
    <name type="scientific">Macrostomum lignano</name>
    <dbReference type="NCBI Taxonomy" id="282301"/>
    <lineage>
        <taxon>Eukaryota</taxon>
        <taxon>Metazoa</taxon>
        <taxon>Spiralia</taxon>
        <taxon>Lophotrochozoa</taxon>
        <taxon>Platyhelminthes</taxon>
        <taxon>Rhabditophora</taxon>
        <taxon>Macrostomorpha</taxon>
        <taxon>Macrostomida</taxon>
        <taxon>Macrostomidae</taxon>
        <taxon>Macrostomum</taxon>
    </lineage>
</organism>
<protein>
    <recommendedName>
        <fullName evidence="1">tRNA-uridine aminocarboxypropyltransferase</fullName>
        <ecNumber evidence="1">2.5.1.25</ecNumber>
    </recommendedName>
</protein>
<evidence type="ECO:0000256" key="1">
    <source>
        <dbReference type="ARBA" id="ARBA00012386"/>
    </source>
</evidence>
<evidence type="ECO:0000313" key="9">
    <source>
        <dbReference type="WBParaSite" id="maker-uti_cns_0005043-snap-gene-0.2-mRNA-1"/>
    </source>
</evidence>
<evidence type="ECO:0000256" key="4">
    <source>
        <dbReference type="ARBA" id="ARBA00022694"/>
    </source>
</evidence>
<comment type="similarity">
    <text evidence="5">Belongs to the TDD superfamily. DTWD2 family.</text>
</comment>
<dbReference type="InterPro" id="IPR039262">
    <property type="entry name" value="DTWD2/TAPT"/>
</dbReference>
<dbReference type="AlphaFoldDB" id="A0A1I8H9K6"/>
<dbReference type="Proteomes" id="UP000095280">
    <property type="component" value="Unplaced"/>
</dbReference>
<evidence type="ECO:0000256" key="6">
    <source>
        <dbReference type="ARBA" id="ARBA00048718"/>
    </source>
</evidence>
<feature type="domain" description="DTW" evidence="7">
    <location>
        <begin position="91"/>
        <end position="281"/>
    </location>
</feature>
<dbReference type="GO" id="GO:0008033">
    <property type="term" value="P:tRNA processing"/>
    <property type="evidence" value="ECO:0007669"/>
    <property type="project" value="UniProtKB-KW"/>
</dbReference>
<comment type="catalytic activity">
    <reaction evidence="6">
        <text>a uridine in tRNA + S-adenosyl-L-methionine = a 3-[(3S)-3-amino-3-carboxypropyl]uridine in tRNA + S-methyl-5'-thioadenosine + H(+)</text>
        <dbReference type="Rhea" id="RHEA:62432"/>
        <dbReference type="Rhea" id="RHEA-COMP:13339"/>
        <dbReference type="Rhea" id="RHEA-COMP:16092"/>
        <dbReference type="ChEBI" id="CHEBI:15378"/>
        <dbReference type="ChEBI" id="CHEBI:17509"/>
        <dbReference type="ChEBI" id="CHEBI:59789"/>
        <dbReference type="ChEBI" id="CHEBI:65315"/>
        <dbReference type="ChEBI" id="CHEBI:82930"/>
        <dbReference type="EC" id="2.5.1.25"/>
    </reaction>
</comment>
<dbReference type="WBParaSite" id="maker-uti_cns_0005043-snap-gene-0.2-mRNA-1">
    <property type="protein sequence ID" value="maker-uti_cns_0005043-snap-gene-0.2-mRNA-1"/>
    <property type="gene ID" value="maker-uti_cns_0005043-snap-gene-0.2"/>
</dbReference>